<evidence type="ECO:0000259" key="1">
    <source>
        <dbReference type="PROSITE" id="PS50013"/>
    </source>
</evidence>
<dbReference type="Pfam" id="PF00665">
    <property type="entry name" value="rve"/>
    <property type="match status" value="1"/>
</dbReference>
<dbReference type="SUPFAM" id="SSF53098">
    <property type="entry name" value="Ribonuclease H-like"/>
    <property type="match status" value="2"/>
</dbReference>
<dbReference type="CDD" id="cd00024">
    <property type="entry name" value="CD_CSD"/>
    <property type="match status" value="1"/>
</dbReference>
<dbReference type="Pfam" id="PF00385">
    <property type="entry name" value="Chromo"/>
    <property type="match status" value="1"/>
</dbReference>
<dbReference type="InterPro" id="IPR000953">
    <property type="entry name" value="Chromo/chromo_shadow_dom"/>
</dbReference>
<dbReference type="SUPFAM" id="SSF54160">
    <property type="entry name" value="Chromo domain-like"/>
    <property type="match status" value="1"/>
</dbReference>
<accession>A0AAV1LHJ5</accession>
<proteinExistence type="predicted"/>
<dbReference type="InterPro" id="IPR001584">
    <property type="entry name" value="Integrase_cat-core"/>
</dbReference>
<dbReference type="GO" id="GO:0071897">
    <property type="term" value="P:DNA biosynthetic process"/>
    <property type="evidence" value="ECO:0007669"/>
    <property type="project" value="UniProtKB-ARBA"/>
</dbReference>
<comment type="caution">
    <text evidence="3">The sequence shown here is derived from an EMBL/GenBank/DDBJ whole genome shotgun (WGS) entry which is preliminary data.</text>
</comment>
<sequence length="878" mass="103826">MLCLIYATVLIRTPSYIPIFLHNLSHYDAHFIVHALNFCDGEVEVIPQNKEKYISFSKKLKVNNHEIILRFLDSFKFLSCKLEELAKNLSNDQFQELRRNYPNDEDFFRLKRKGVYPYELMTNYDSLSLTSLPEQKSFYSSLTDSHISNDDYNHAKDVWEHFGCCNMLDYSNLYLKTDVLLLSDVFENFRKLCINTYDLDPVHYYTAPGLSWDAMLKYTKIELELLTDYEKIAFIRSGIRGGVSQCSNRYARANNKYMEDYDTGKPNSYITYFDANNLYGWAMSQYLPTGGFEWVNPNTEFNVSKTSDFGFILEVDLEYPDELHDLHSDFPLCPENICVGNINENKLVPNLNNKDKYVIHYRNLKQCIEMGVKLTKIHRVLKFKQSPWLKMYIDLNTKLRTLAKSDFEKDFYKLMNNSVFGKTMENIEKRVNIKLVTHWENQGKALGAQDLIAKPQFHSLSIFSENLVAVQLRKTKLIYNKPIYLGFCILDISKTLMYDFHYNYMIKKFSKIKLLYTDTDKEINRIYYDPSNPAGFGSIDKLSKAMKGKMNKKQVKEWLKSQETYTLHKPIRKKFPRNRYILSNINELWQADLSDMRTYSQYNDGFKYILCIIDVFSKYAFARPMKKKNSETTKECFESIFTESNLTPTHIQSDKGTEFVSKDVQKYFKSKKINYYTTNNPDIKASIVERFQRTLKMKMWRYFTNNNTYRYIDVLQDLIYSYNHSFHSSIKMCPCDVNSNNIMTVWTNLYDRRSKKLSLENPKPNFNVGDYVRITKYKHVFQKGYESNWSDEIFIISSIIDRSPWVVYTITDLQNEPIIGTFYERELQKITYNPTSQHKIDKIIDTRYSGNRKEVLVKWKGYPDKFNSWILASSLKEI</sequence>
<dbReference type="GO" id="GO:0005694">
    <property type="term" value="C:chromosome"/>
    <property type="evidence" value="ECO:0007669"/>
    <property type="project" value="UniProtKB-ARBA"/>
</dbReference>
<dbReference type="InterPro" id="IPR043502">
    <property type="entry name" value="DNA/RNA_pol_sf"/>
</dbReference>
<feature type="domain" description="Integrase catalytic" evidence="2">
    <location>
        <begin position="572"/>
        <end position="742"/>
    </location>
</feature>
<organism evidence="3 4">
    <name type="scientific">Parnassius mnemosyne</name>
    <name type="common">clouded apollo</name>
    <dbReference type="NCBI Taxonomy" id="213953"/>
    <lineage>
        <taxon>Eukaryota</taxon>
        <taxon>Metazoa</taxon>
        <taxon>Ecdysozoa</taxon>
        <taxon>Arthropoda</taxon>
        <taxon>Hexapoda</taxon>
        <taxon>Insecta</taxon>
        <taxon>Pterygota</taxon>
        <taxon>Neoptera</taxon>
        <taxon>Endopterygota</taxon>
        <taxon>Lepidoptera</taxon>
        <taxon>Glossata</taxon>
        <taxon>Ditrysia</taxon>
        <taxon>Papilionoidea</taxon>
        <taxon>Papilionidae</taxon>
        <taxon>Parnassiinae</taxon>
        <taxon>Parnassini</taxon>
        <taxon>Parnassius</taxon>
        <taxon>Driopa</taxon>
    </lineage>
</organism>
<dbReference type="Gene3D" id="3.30.420.10">
    <property type="entry name" value="Ribonuclease H-like superfamily/Ribonuclease H"/>
    <property type="match status" value="1"/>
</dbReference>
<dbReference type="SUPFAM" id="SSF56672">
    <property type="entry name" value="DNA/RNA polymerases"/>
    <property type="match status" value="1"/>
</dbReference>
<evidence type="ECO:0000259" key="2">
    <source>
        <dbReference type="PROSITE" id="PS50994"/>
    </source>
</evidence>
<dbReference type="Gene3D" id="2.40.50.40">
    <property type="match status" value="1"/>
</dbReference>
<dbReference type="InterPro" id="IPR012337">
    <property type="entry name" value="RNaseH-like_sf"/>
</dbReference>
<dbReference type="Proteomes" id="UP001314205">
    <property type="component" value="Unassembled WGS sequence"/>
</dbReference>
<dbReference type="EMBL" id="CAVLGL010000090">
    <property type="protein sequence ID" value="CAK1594405.1"/>
    <property type="molecule type" value="Genomic_DNA"/>
</dbReference>
<keyword evidence="4" id="KW-1185">Reference proteome</keyword>
<dbReference type="InterPro" id="IPR016197">
    <property type="entry name" value="Chromo-like_dom_sf"/>
</dbReference>
<evidence type="ECO:0000313" key="4">
    <source>
        <dbReference type="Proteomes" id="UP001314205"/>
    </source>
</evidence>
<dbReference type="GO" id="GO:0042575">
    <property type="term" value="C:DNA polymerase complex"/>
    <property type="evidence" value="ECO:0007669"/>
    <property type="project" value="UniProtKB-ARBA"/>
</dbReference>
<feature type="domain" description="Chromo" evidence="1">
    <location>
        <begin position="838"/>
        <end position="878"/>
    </location>
</feature>
<dbReference type="GO" id="GO:0015074">
    <property type="term" value="P:DNA integration"/>
    <property type="evidence" value="ECO:0007669"/>
    <property type="project" value="InterPro"/>
</dbReference>
<reference evidence="3 4" key="1">
    <citation type="submission" date="2023-11" db="EMBL/GenBank/DDBJ databases">
        <authorList>
            <person name="Hedman E."/>
            <person name="Englund M."/>
            <person name="Stromberg M."/>
            <person name="Nyberg Akerstrom W."/>
            <person name="Nylinder S."/>
            <person name="Jareborg N."/>
            <person name="Kallberg Y."/>
            <person name="Kronander E."/>
        </authorList>
    </citation>
    <scope>NUCLEOTIDE SEQUENCE [LARGE SCALE GENOMIC DNA]</scope>
</reference>
<dbReference type="InterPro" id="IPR036397">
    <property type="entry name" value="RNaseH_sf"/>
</dbReference>
<dbReference type="GO" id="GO:0003676">
    <property type="term" value="F:nucleic acid binding"/>
    <property type="evidence" value="ECO:0007669"/>
    <property type="project" value="InterPro"/>
</dbReference>
<name>A0AAV1LHJ5_9NEOP</name>
<evidence type="ECO:0000313" key="3">
    <source>
        <dbReference type="EMBL" id="CAK1594405.1"/>
    </source>
</evidence>
<dbReference type="PANTHER" id="PTHR46585:SF1">
    <property type="entry name" value="CHROMO DOMAIN-CONTAINING PROTEIN"/>
    <property type="match status" value="1"/>
</dbReference>
<dbReference type="PROSITE" id="PS50013">
    <property type="entry name" value="CHROMO_2"/>
    <property type="match status" value="1"/>
</dbReference>
<protein>
    <submittedName>
        <fullName evidence="3">Uncharacterized protein</fullName>
    </submittedName>
</protein>
<dbReference type="PROSITE" id="PS50994">
    <property type="entry name" value="INTEGRASE"/>
    <property type="match status" value="1"/>
</dbReference>
<dbReference type="AlphaFoldDB" id="A0AAV1LHJ5"/>
<gene>
    <name evidence="3" type="ORF">PARMNEM_LOCUS14040</name>
</gene>
<dbReference type="InterPro" id="IPR023780">
    <property type="entry name" value="Chromo_domain"/>
</dbReference>
<dbReference type="PANTHER" id="PTHR46585">
    <property type="entry name" value="INTEGRASE CORE DOMAIN CONTAINING PROTEIN"/>
    <property type="match status" value="1"/>
</dbReference>